<comment type="caution">
    <text evidence="2">The sequence shown here is derived from an EMBL/GenBank/DDBJ whole genome shotgun (WGS) entry which is preliminary data.</text>
</comment>
<organism evidence="2 3">
    <name type="scientific">Mycobacteroides chelonae</name>
    <name type="common">Mycobacterium chelonae</name>
    <dbReference type="NCBI Taxonomy" id="1774"/>
    <lineage>
        <taxon>Bacteria</taxon>
        <taxon>Bacillati</taxon>
        <taxon>Actinomycetota</taxon>
        <taxon>Actinomycetes</taxon>
        <taxon>Mycobacteriales</taxon>
        <taxon>Mycobacteriaceae</taxon>
        <taxon>Mycobacteroides</taxon>
    </lineage>
</organism>
<sequence>MTAATVLDMQLWDDAGQPRPDLPAKLNATWVSKQFREHTIDTYMRSHLSPQAPADPDYMRQWRLFWRILAFGDKRARTVIEKLERWREAAERNVDGAAGDTAVVRRFHQSVVETLNRVRKERGGPLGWAEPQFAVLDDNAAELVEQLAVGIIELTAGRISVQELHGLLRAVRLDKDPRGIPRRTQEEVRALAKDAAGTSKHKDS</sequence>
<evidence type="ECO:0000313" key="3">
    <source>
        <dbReference type="Proteomes" id="UP000180043"/>
    </source>
</evidence>
<name>A0A1S1LLC9_MYCCH</name>
<dbReference type="EMBL" id="MLIQ01000042">
    <property type="protein sequence ID" value="OHU47404.1"/>
    <property type="molecule type" value="Genomic_DNA"/>
</dbReference>
<proteinExistence type="predicted"/>
<evidence type="ECO:0000313" key="2">
    <source>
        <dbReference type="EMBL" id="OHU47404.1"/>
    </source>
</evidence>
<dbReference type="Proteomes" id="UP000180043">
    <property type="component" value="Unassembled WGS sequence"/>
</dbReference>
<protein>
    <submittedName>
        <fullName evidence="2">Uncharacterized protein</fullName>
    </submittedName>
</protein>
<gene>
    <name evidence="2" type="ORF">BKG82_27755</name>
</gene>
<dbReference type="AlphaFoldDB" id="A0A1S1LLC9"/>
<accession>A0A1S1LLC9</accession>
<feature type="compositionally biased region" description="Basic and acidic residues" evidence="1">
    <location>
        <begin position="179"/>
        <end position="192"/>
    </location>
</feature>
<feature type="region of interest" description="Disordered" evidence="1">
    <location>
        <begin position="179"/>
        <end position="204"/>
    </location>
</feature>
<evidence type="ECO:0000256" key="1">
    <source>
        <dbReference type="SAM" id="MobiDB-lite"/>
    </source>
</evidence>
<dbReference type="RefSeq" id="WP_070948023.1">
    <property type="nucleotide sequence ID" value="NZ_MLIQ01000042.1"/>
</dbReference>
<reference evidence="2 3" key="1">
    <citation type="submission" date="2016-10" db="EMBL/GenBank/DDBJ databases">
        <title>Evaluation of Human, Veterinary and Environmental Mycobacterium chelonae Isolates by Core Genome Phylogenomic Analysis, Targeted Gene Comparison, and Anti-microbial Susceptibility Patterns: A Tale of Mistaken Identities.</title>
        <authorList>
            <person name="Fogelson S.B."/>
            <person name="Camus A.C."/>
            <person name="Lorenz W."/>
            <person name="Vasireddy R."/>
            <person name="Vasireddy S."/>
            <person name="Smith T."/>
            <person name="Brown-Elliott B.A."/>
            <person name="Wallace R.J.Jr."/>
            <person name="Hasan N.A."/>
            <person name="Reischl U."/>
            <person name="Sanchez S."/>
        </authorList>
    </citation>
    <scope>NUCLEOTIDE SEQUENCE [LARGE SCALE GENOMIC DNA]</scope>
    <source>
        <strain evidence="2 3">15515</strain>
    </source>
</reference>